<proteinExistence type="predicted"/>
<reference evidence="2" key="1">
    <citation type="journal article" date="2011" name="PLoS Genet.">
        <title>Genomic analysis of the necrotrophic fungal pathogens Sclerotinia sclerotiorum and Botrytis cinerea.</title>
        <authorList>
            <person name="Amselem J."/>
            <person name="Cuomo C.A."/>
            <person name="van Kan J.A."/>
            <person name="Viaud M."/>
            <person name="Benito E.P."/>
            <person name="Couloux A."/>
            <person name="Coutinho P.M."/>
            <person name="de Vries R.P."/>
            <person name="Dyer P.S."/>
            <person name="Fillinger S."/>
            <person name="Fournier E."/>
            <person name="Gout L."/>
            <person name="Hahn M."/>
            <person name="Kohn L."/>
            <person name="Lapalu N."/>
            <person name="Plummer K.M."/>
            <person name="Pradier J.M."/>
            <person name="Quevillon E."/>
            <person name="Sharon A."/>
            <person name="Simon A."/>
            <person name="ten Have A."/>
            <person name="Tudzynski B."/>
            <person name="Tudzynski P."/>
            <person name="Wincker P."/>
            <person name="Andrew M."/>
            <person name="Anthouard V."/>
            <person name="Beever R.E."/>
            <person name="Beffa R."/>
            <person name="Benoit I."/>
            <person name="Bouzid O."/>
            <person name="Brault B."/>
            <person name="Chen Z."/>
            <person name="Choquer M."/>
            <person name="Collemare J."/>
            <person name="Cotton P."/>
            <person name="Danchin E.G."/>
            <person name="Da Silva C."/>
            <person name="Gautier A."/>
            <person name="Giraud C."/>
            <person name="Giraud T."/>
            <person name="Gonzalez C."/>
            <person name="Grossetete S."/>
            <person name="Guldener U."/>
            <person name="Henrissat B."/>
            <person name="Howlett B.J."/>
            <person name="Kodira C."/>
            <person name="Kretschmer M."/>
            <person name="Lappartient A."/>
            <person name="Leroch M."/>
            <person name="Levis C."/>
            <person name="Mauceli E."/>
            <person name="Neuveglise C."/>
            <person name="Oeser B."/>
            <person name="Pearson M."/>
            <person name="Poulain J."/>
            <person name="Poussereau N."/>
            <person name="Quesneville H."/>
            <person name="Rascle C."/>
            <person name="Schumacher J."/>
            <person name="Segurens B."/>
            <person name="Sexton A."/>
            <person name="Silva E."/>
            <person name="Sirven C."/>
            <person name="Soanes D.M."/>
            <person name="Talbot N.J."/>
            <person name="Templeton M."/>
            <person name="Yandava C."/>
            <person name="Yarden O."/>
            <person name="Zeng Q."/>
            <person name="Rollins J.A."/>
            <person name="Lebrun M.H."/>
            <person name="Dickman M."/>
        </authorList>
    </citation>
    <scope>NUCLEOTIDE SEQUENCE [LARGE SCALE GENOMIC DNA]</scope>
    <source>
        <strain evidence="2">T4</strain>
    </source>
</reference>
<name>G2XS96_BOTF4</name>
<dbReference type="InParanoid" id="G2XS96"/>
<protein>
    <submittedName>
        <fullName evidence="1">Uncharacterized protein</fullName>
    </submittedName>
</protein>
<dbReference type="EMBL" id="FQ790260">
    <property type="protein sequence ID" value="CCD43533.1"/>
    <property type="molecule type" value="Genomic_DNA"/>
</dbReference>
<dbReference type="Proteomes" id="UP000008177">
    <property type="component" value="Unplaced contigs"/>
</dbReference>
<gene>
    <name evidence="1" type="ORF">BofuT4_P012090.1</name>
</gene>
<evidence type="ECO:0000313" key="2">
    <source>
        <dbReference type="Proteomes" id="UP000008177"/>
    </source>
</evidence>
<evidence type="ECO:0000313" key="1">
    <source>
        <dbReference type="EMBL" id="CCD43533.1"/>
    </source>
</evidence>
<sequence length="115" mass="13321">MTIVPDERYSIQICRFLADGQFLEVVLVSDYEFYIQKCSAPAHGLNTLFYMKSALQMPIEYCARLSLPRLEFSRLPLSSRLRRMFLHIPVQFSNTLRELTLFIFMVAGKCGCRAS</sequence>
<dbReference type="HOGENOM" id="CLU_2108665_0_0_1"/>
<organism evidence="1 2">
    <name type="scientific">Botryotinia fuckeliana (strain T4)</name>
    <name type="common">Noble rot fungus</name>
    <name type="synonym">Botrytis cinerea</name>
    <dbReference type="NCBI Taxonomy" id="999810"/>
    <lineage>
        <taxon>Eukaryota</taxon>
        <taxon>Fungi</taxon>
        <taxon>Dikarya</taxon>
        <taxon>Ascomycota</taxon>
        <taxon>Pezizomycotina</taxon>
        <taxon>Leotiomycetes</taxon>
        <taxon>Helotiales</taxon>
        <taxon>Sclerotiniaceae</taxon>
        <taxon>Botrytis</taxon>
    </lineage>
</organism>
<dbReference type="AlphaFoldDB" id="G2XS96"/>
<accession>G2XS96</accession>